<dbReference type="PANTHER" id="PTHR23090:SF9">
    <property type="entry name" value="GLUTAMINE-DEPENDENT NAD(+) SYNTHETASE"/>
    <property type="match status" value="1"/>
</dbReference>
<comment type="similarity">
    <text evidence="2 7">In the C-terminal section; belongs to the NAD synthetase family.</text>
</comment>
<keyword evidence="11" id="KW-1185">Reference proteome</keyword>
<dbReference type="InterPro" id="IPR014445">
    <property type="entry name" value="Gln-dep_NAD_synthase"/>
</dbReference>
<dbReference type="SUPFAM" id="SSF56317">
    <property type="entry name" value="Carbon-nitrogen hydrolase"/>
    <property type="match status" value="1"/>
</dbReference>
<dbReference type="Gene3D" id="3.40.50.620">
    <property type="entry name" value="HUPs"/>
    <property type="match status" value="1"/>
</dbReference>
<evidence type="ECO:0000313" key="10">
    <source>
        <dbReference type="EMBL" id="RGR69891.1"/>
    </source>
</evidence>
<comment type="catalytic activity">
    <reaction evidence="7">
        <text>deamido-NAD(+) + L-glutamine + ATP + H2O = L-glutamate + AMP + diphosphate + NAD(+) + H(+)</text>
        <dbReference type="Rhea" id="RHEA:24384"/>
        <dbReference type="ChEBI" id="CHEBI:15377"/>
        <dbReference type="ChEBI" id="CHEBI:15378"/>
        <dbReference type="ChEBI" id="CHEBI:29985"/>
        <dbReference type="ChEBI" id="CHEBI:30616"/>
        <dbReference type="ChEBI" id="CHEBI:33019"/>
        <dbReference type="ChEBI" id="CHEBI:57540"/>
        <dbReference type="ChEBI" id="CHEBI:58359"/>
        <dbReference type="ChEBI" id="CHEBI:58437"/>
        <dbReference type="ChEBI" id="CHEBI:456215"/>
        <dbReference type="EC" id="6.3.5.1"/>
    </reaction>
</comment>
<evidence type="ECO:0000313" key="11">
    <source>
        <dbReference type="Proteomes" id="UP000284178"/>
    </source>
</evidence>
<evidence type="ECO:0000256" key="3">
    <source>
        <dbReference type="ARBA" id="ARBA00022598"/>
    </source>
</evidence>
<dbReference type="Gene3D" id="3.60.110.10">
    <property type="entry name" value="Carbon-nitrogen hydrolase"/>
    <property type="match status" value="1"/>
</dbReference>
<dbReference type="InterPro" id="IPR003010">
    <property type="entry name" value="C-N_Hydrolase"/>
</dbReference>
<gene>
    <name evidence="10" type="primary">nadE</name>
    <name evidence="10" type="ORF">DWY25_14365</name>
</gene>
<dbReference type="GeneID" id="83016583"/>
<feature type="domain" description="CN hydrolase" evidence="9">
    <location>
        <begin position="1"/>
        <end position="292"/>
    </location>
</feature>
<dbReference type="PANTHER" id="PTHR23090">
    <property type="entry name" value="NH 3 /GLUTAMINE-DEPENDENT NAD + SYNTHETASE"/>
    <property type="match status" value="1"/>
</dbReference>
<dbReference type="CDD" id="cd07570">
    <property type="entry name" value="GAT_Gln-NAD-synth"/>
    <property type="match status" value="1"/>
</dbReference>
<dbReference type="PROSITE" id="PS50263">
    <property type="entry name" value="CN_HYDROLASE"/>
    <property type="match status" value="1"/>
</dbReference>
<protein>
    <recommendedName>
        <fullName evidence="7">Glutamine-dependent NAD(+) synthetase</fullName>
        <ecNumber evidence="7">6.3.5.1</ecNumber>
    </recommendedName>
    <alternativeName>
        <fullName evidence="7">NAD(+) synthase [glutamine-hydrolyzing]</fullName>
    </alternativeName>
</protein>
<evidence type="ECO:0000256" key="4">
    <source>
        <dbReference type="ARBA" id="ARBA00022741"/>
    </source>
</evidence>
<evidence type="ECO:0000256" key="7">
    <source>
        <dbReference type="PIRNR" id="PIRNR006630"/>
    </source>
</evidence>
<sequence>MKIALGQINVKQGQPTENLAAMREMIAQAKAEKADLIVFPEMALSGYCLQDKWLDQDWCAYLESLNDELLALSQGIGILYGNLGTRPIGQAKRGRDGRPVRYNAAYFCADGQWVKRENSSLDGMYIKHLNPDYRVFDDSRYFLSGMEIAMRNQTPVEEGLRPFLFEKDGQTWRIGVEICEDLWSEDYALDVTDAYLKQDVDLIVNLSCSPWTLNKERSRDKRVRQHAASAQGVFVPLVYVNACGMQNNGKNVMVFDGDSTIYDEQGERQLSLNDQFEPECRIVGLHEREVLTRQPETKLMRALVSAIREFDKQMFSPKMKWIVGLSGGLDSSITSALLVYALGAQRVVGYNMASRYNSLTTKNNAKALAERLGILIREGSIEKIVDATVDTLQDYGYPQAEGLALENIQARLRGHLLSSFASMEGGVIVNNGNKVEAALGYCTLYGDAIGALSPIADCTKVQLFDLAKQINAAFGREIIPANLLPEMDGDRLIWEFPPSAELKDDQRDPMKWFYHDWLINQLTEYPGGRVEEIMNDYLQGRLQASEIGQWLRYYGLDDPQAFIQDLEWVLRTMQGAVFKRIQFPPLILISRGAFGSDVREAQMRPETTKRYRQLREQILAMPKPC</sequence>
<dbReference type="RefSeq" id="WP_117895820.1">
    <property type="nucleotide sequence ID" value="NZ_CABJCV010000022.1"/>
</dbReference>
<keyword evidence="4 7" id="KW-0547">Nucleotide-binding</keyword>
<keyword evidence="6 7" id="KW-0520">NAD</keyword>
<dbReference type="InterPro" id="IPR003694">
    <property type="entry name" value="NAD_synthase"/>
</dbReference>
<evidence type="ECO:0000256" key="5">
    <source>
        <dbReference type="ARBA" id="ARBA00022840"/>
    </source>
</evidence>
<evidence type="ECO:0000256" key="1">
    <source>
        <dbReference type="ARBA" id="ARBA00005188"/>
    </source>
</evidence>
<comment type="caution">
    <text evidence="10">The sequence shown here is derived from an EMBL/GenBank/DDBJ whole genome shotgun (WGS) entry which is preliminary data.</text>
</comment>
<dbReference type="InterPro" id="IPR022310">
    <property type="entry name" value="NAD/GMP_synthase"/>
</dbReference>
<dbReference type="Pfam" id="PF00795">
    <property type="entry name" value="CN_hydrolase"/>
    <property type="match status" value="1"/>
</dbReference>
<dbReference type="Pfam" id="PF02540">
    <property type="entry name" value="NAD_synthase"/>
    <property type="match status" value="1"/>
</dbReference>
<comment type="pathway">
    <text evidence="1 7">Cofactor biosynthesis; NAD(+) biosynthesis; NAD(+) from deamido-NAD(+) (L-Gln route): step 1/1.</text>
</comment>
<dbReference type="GO" id="GO:0004359">
    <property type="term" value="F:glutaminase activity"/>
    <property type="evidence" value="ECO:0007669"/>
    <property type="project" value="InterPro"/>
</dbReference>
<name>A0A412FP37_9FIRM</name>
<dbReference type="PIRSF" id="PIRSF006630">
    <property type="entry name" value="NADS_GAT"/>
    <property type="match status" value="1"/>
</dbReference>
<comment type="similarity">
    <text evidence="8">Belongs to the NAD synthetase family.</text>
</comment>
<reference evidence="10 11" key="1">
    <citation type="submission" date="2018-08" db="EMBL/GenBank/DDBJ databases">
        <title>A genome reference for cultivated species of the human gut microbiota.</title>
        <authorList>
            <person name="Zou Y."/>
            <person name="Xue W."/>
            <person name="Luo G."/>
        </authorList>
    </citation>
    <scope>NUCLEOTIDE SEQUENCE [LARGE SCALE GENOMIC DNA]</scope>
    <source>
        <strain evidence="10 11">AF24-29</strain>
    </source>
</reference>
<dbReference type="EMBL" id="QRUP01000022">
    <property type="protein sequence ID" value="RGR69891.1"/>
    <property type="molecule type" value="Genomic_DNA"/>
</dbReference>
<dbReference type="CDD" id="cd00553">
    <property type="entry name" value="NAD_synthase"/>
    <property type="match status" value="1"/>
</dbReference>
<dbReference type="GO" id="GO:0005524">
    <property type="term" value="F:ATP binding"/>
    <property type="evidence" value="ECO:0007669"/>
    <property type="project" value="UniProtKB-UniRule"/>
</dbReference>
<dbReference type="GO" id="GO:0003952">
    <property type="term" value="F:NAD+ synthase (glutamine-hydrolyzing) activity"/>
    <property type="evidence" value="ECO:0007669"/>
    <property type="project" value="UniProtKB-UniRule"/>
</dbReference>
<dbReference type="EC" id="6.3.5.1" evidence="7"/>
<evidence type="ECO:0000256" key="8">
    <source>
        <dbReference type="RuleBase" id="RU003811"/>
    </source>
</evidence>
<accession>A0A412FP37</accession>
<evidence type="ECO:0000259" key="9">
    <source>
        <dbReference type="PROSITE" id="PS50263"/>
    </source>
</evidence>
<proteinExistence type="inferred from homology"/>
<organism evidence="10 11">
    <name type="scientific">Holdemania filiformis</name>
    <dbReference type="NCBI Taxonomy" id="61171"/>
    <lineage>
        <taxon>Bacteria</taxon>
        <taxon>Bacillati</taxon>
        <taxon>Bacillota</taxon>
        <taxon>Erysipelotrichia</taxon>
        <taxon>Erysipelotrichales</taxon>
        <taxon>Erysipelotrichaceae</taxon>
        <taxon>Holdemania</taxon>
    </lineage>
</organism>
<dbReference type="InterPro" id="IPR014729">
    <property type="entry name" value="Rossmann-like_a/b/a_fold"/>
</dbReference>
<keyword evidence="5 7" id="KW-0067">ATP-binding</keyword>
<dbReference type="InterPro" id="IPR036526">
    <property type="entry name" value="C-N_Hydrolase_sf"/>
</dbReference>
<dbReference type="SUPFAM" id="SSF52402">
    <property type="entry name" value="Adenine nucleotide alpha hydrolases-like"/>
    <property type="match status" value="1"/>
</dbReference>
<dbReference type="NCBIfam" id="TIGR00552">
    <property type="entry name" value="nadE"/>
    <property type="match status" value="1"/>
</dbReference>
<dbReference type="GO" id="GO:0005737">
    <property type="term" value="C:cytoplasm"/>
    <property type="evidence" value="ECO:0007669"/>
    <property type="project" value="InterPro"/>
</dbReference>
<dbReference type="UniPathway" id="UPA00253">
    <property type="reaction ID" value="UER00334"/>
</dbReference>
<dbReference type="Proteomes" id="UP000284178">
    <property type="component" value="Unassembled WGS sequence"/>
</dbReference>
<keyword evidence="3 7" id="KW-0436">Ligase</keyword>
<dbReference type="GO" id="GO:0009435">
    <property type="term" value="P:NAD+ biosynthetic process"/>
    <property type="evidence" value="ECO:0007669"/>
    <property type="project" value="UniProtKB-UniRule"/>
</dbReference>
<evidence type="ECO:0000256" key="6">
    <source>
        <dbReference type="ARBA" id="ARBA00023027"/>
    </source>
</evidence>
<dbReference type="AlphaFoldDB" id="A0A412FP37"/>
<evidence type="ECO:0000256" key="2">
    <source>
        <dbReference type="ARBA" id="ARBA00007145"/>
    </source>
</evidence>